<protein>
    <submittedName>
        <fullName evidence="1">Unannotated protein</fullName>
    </submittedName>
</protein>
<sequence length="198" mass="21683">MLTPSQNPRISVFGHESAHPEKIAQAFGGVLETTPTHECDLAFFVIDPNTGIDANTIENWATVDQWQIPRLVLVTGLEQSHGDFDDAVLIANRVLDQLVTPFLVLHDEAGLPCALISLSDLRVLEYSTNPPTIQESEPEHKTLVGEFALEYAEAITNAGDDAFVAGLLFPAIPVWLEKGIGVDIVKKYISEITQSLQH</sequence>
<proteinExistence type="predicted"/>
<dbReference type="Gene3D" id="3.40.50.300">
    <property type="entry name" value="P-loop containing nucleotide triphosphate hydrolases"/>
    <property type="match status" value="1"/>
</dbReference>
<accession>A0A6J7XVI1</accession>
<dbReference type="AlphaFoldDB" id="A0A6J7XVI1"/>
<gene>
    <name evidence="1" type="ORF">UFOPK3554_01097</name>
</gene>
<reference evidence="1" key="1">
    <citation type="submission" date="2020-05" db="EMBL/GenBank/DDBJ databases">
        <authorList>
            <person name="Chiriac C."/>
            <person name="Salcher M."/>
            <person name="Ghai R."/>
            <person name="Kavagutti S V."/>
        </authorList>
    </citation>
    <scope>NUCLEOTIDE SEQUENCE</scope>
</reference>
<organism evidence="1">
    <name type="scientific">freshwater metagenome</name>
    <dbReference type="NCBI Taxonomy" id="449393"/>
    <lineage>
        <taxon>unclassified sequences</taxon>
        <taxon>metagenomes</taxon>
        <taxon>ecological metagenomes</taxon>
    </lineage>
</organism>
<evidence type="ECO:0000313" key="1">
    <source>
        <dbReference type="EMBL" id="CAB5240861.1"/>
    </source>
</evidence>
<dbReference type="EMBL" id="CAFBSG010000019">
    <property type="protein sequence ID" value="CAB5240861.1"/>
    <property type="molecule type" value="Genomic_DNA"/>
</dbReference>
<dbReference type="InterPro" id="IPR027417">
    <property type="entry name" value="P-loop_NTPase"/>
</dbReference>
<name>A0A6J7XVI1_9ZZZZ</name>
<dbReference type="SUPFAM" id="SSF52540">
    <property type="entry name" value="P-loop containing nucleoside triphosphate hydrolases"/>
    <property type="match status" value="1"/>
</dbReference>